<name>A0A1E7EM40_9STRA</name>
<proteinExistence type="predicted"/>
<keyword evidence="2" id="KW-1185">Reference proteome</keyword>
<sequence length="66" mass="8330">MNLCYIRIGNEHQYYICMVQKRSVIFMIIPLLHYWNERKNYNYQNQKLFQSKMLDIIYIFKNKIYV</sequence>
<dbReference type="AlphaFoldDB" id="A0A1E7EM40"/>
<organism evidence="1 2">
    <name type="scientific">Fragilariopsis cylindrus CCMP1102</name>
    <dbReference type="NCBI Taxonomy" id="635003"/>
    <lineage>
        <taxon>Eukaryota</taxon>
        <taxon>Sar</taxon>
        <taxon>Stramenopiles</taxon>
        <taxon>Ochrophyta</taxon>
        <taxon>Bacillariophyta</taxon>
        <taxon>Bacillariophyceae</taxon>
        <taxon>Bacillariophycidae</taxon>
        <taxon>Bacillariales</taxon>
        <taxon>Bacillariaceae</taxon>
        <taxon>Fragilariopsis</taxon>
    </lineage>
</organism>
<dbReference type="EMBL" id="KV784394">
    <property type="protein sequence ID" value="OEU06954.1"/>
    <property type="molecule type" value="Genomic_DNA"/>
</dbReference>
<evidence type="ECO:0000313" key="1">
    <source>
        <dbReference type="EMBL" id="OEU06954.1"/>
    </source>
</evidence>
<dbReference type="InParanoid" id="A0A1E7EM40"/>
<gene>
    <name evidence="1" type="ORF">FRACYDRAFT_272274</name>
</gene>
<reference evidence="1 2" key="1">
    <citation type="submission" date="2016-09" db="EMBL/GenBank/DDBJ databases">
        <title>Extensive genetic diversity and differential bi-allelic expression allows diatom success in the polar Southern Ocean.</title>
        <authorList>
            <consortium name="DOE Joint Genome Institute"/>
            <person name="Mock T."/>
            <person name="Otillar R.P."/>
            <person name="Strauss J."/>
            <person name="Dupont C."/>
            <person name="Frickenhaus S."/>
            <person name="Maumus F."/>
            <person name="Mcmullan M."/>
            <person name="Sanges R."/>
            <person name="Schmutz J."/>
            <person name="Toseland A."/>
            <person name="Valas R."/>
            <person name="Veluchamy A."/>
            <person name="Ward B.J."/>
            <person name="Allen A."/>
            <person name="Barry K."/>
            <person name="Falciatore A."/>
            <person name="Ferrante M."/>
            <person name="Fortunato A.E."/>
            <person name="Gloeckner G."/>
            <person name="Gruber A."/>
            <person name="Hipkin R."/>
            <person name="Janech M."/>
            <person name="Kroth P."/>
            <person name="Leese F."/>
            <person name="Lindquist E."/>
            <person name="Lyon B.R."/>
            <person name="Martin J."/>
            <person name="Mayer C."/>
            <person name="Parker M."/>
            <person name="Quesneville H."/>
            <person name="Raymond J."/>
            <person name="Uhlig C."/>
            <person name="Valentin K.U."/>
            <person name="Worden A.Z."/>
            <person name="Armbrust E.V."/>
            <person name="Bowler C."/>
            <person name="Green B."/>
            <person name="Moulton V."/>
            <person name="Van Oosterhout C."/>
            <person name="Grigoriev I."/>
        </authorList>
    </citation>
    <scope>NUCLEOTIDE SEQUENCE [LARGE SCALE GENOMIC DNA]</scope>
    <source>
        <strain evidence="1 2">CCMP1102</strain>
    </source>
</reference>
<protein>
    <submittedName>
        <fullName evidence="1">Uncharacterized protein</fullName>
    </submittedName>
</protein>
<dbReference type="KEGG" id="fcy:FRACYDRAFT_272274"/>
<accession>A0A1E7EM40</accession>
<evidence type="ECO:0000313" key="2">
    <source>
        <dbReference type="Proteomes" id="UP000095751"/>
    </source>
</evidence>
<dbReference type="Proteomes" id="UP000095751">
    <property type="component" value="Unassembled WGS sequence"/>
</dbReference>